<dbReference type="PROSITE" id="PS50228">
    <property type="entry name" value="SUEL_LECTIN"/>
    <property type="match status" value="2"/>
</dbReference>
<evidence type="ECO:0000256" key="2">
    <source>
        <dbReference type="ARBA" id="ARBA00006023"/>
    </source>
</evidence>
<feature type="region of interest" description="Disordered" evidence="6">
    <location>
        <begin position="585"/>
        <end position="626"/>
    </location>
</feature>
<feature type="compositionally biased region" description="Acidic residues" evidence="6">
    <location>
        <begin position="326"/>
        <end position="341"/>
    </location>
</feature>
<keyword evidence="4 7" id="KW-1133">Transmembrane helix</keyword>
<dbReference type="CDD" id="cd22829">
    <property type="entry name" value="Gal_Rha_Lectin_EVA1_EVA1C_rpt2"/>
    <property type="match status" value="1"/>
</dbReference>
<dbReference type="Pfam" id="PF02140">
    <property type="entry name" value="SUEL_Lectin"/>
    <property type="match status" value="1"/>
</dbReference>
<feature type="compositionally biased region" description="Low complexity" evidence="6">
    <location>
        <begin position="109"/>
        <end position="126"/>
    </location>
</feature>
<feature type="transmembrane region" description="Helical" evidence="7">
    <location>
        <begin position="21"/>
        <end position="41"/>
    </location>
</feature>
<evidence type="ECO:0000313" key="9">
    <source>
        <dbReference type="EMBL" id="KNC25942.1"/>
    </source>
</evidence>
<keyword evidence="3 7" id="KW-0812">Transmembrane</keyword>
<dbReference type="OrthoDB" id="5970528at2759"/>
<dbReference type="Proteomes" id="UP000037069">
    <property type="component" value="Unassembled WGS sequence"/>
</dbReference>
<feature type="compositionally biased region" description="Polar residues" evidence="6">
    <location>
        <begin position="377"/>
        <end position="393"/>
    </location>
</feature>
<evidence type="ECO:0000256" key="5">
    <source>
        <dbReference type="ARBA" id="ARBA00023136"/>
    </source>
</evidence>
<gene>
    <name evidence="9" type="ORF">FF38_10251</name>
</gene>
<evidence type="ECO:0000259" key="8">
    <source>
        <dbReference type="PROSITE" id="PS50228"/>
    </source>
</evidence>
<feature type="compositionally biased region" description="Gly residues" evidence="6">
    <location>
        <begin position="602"/>
        <end position="611"/>
    </location>
</feature>
<dbReference type="CDD" id="cd22828">
    <property type="entry name" value="Gal_Rha_Lectin_EVA1_EVA1C_rpt1"/>
    <property type="match status" value="1"/>
</dbReference>
<dbReference type="InterPro" id="IPR039500">
    <property type="entry name" value="EVA1_dom"/>
</dbReference>
<feature type="region of interest" description="Disordered" evidence="6">
    <location>
        <begin position="375"/>
        <end position="432"/>
    </location>
</feature>
<comment type="subcellular location">
    <subcellularLocation>
        <location evidence="1">Membrane</location>
        <topology evidence="1">Single-pass membrane protein</topology>
    </subcellularLocation>
</comment>
<dbReference type="InterPro" id="IPR000922">
    <property type="entry name" value="Lectin_gal-bd_dom"/>
</dbReference>
<feature type="compositionally biased region" description="Acidic residues" evidence="6">
    <location>
        <begin position="423"/>
        <end position="432"/>
    </location>
</feature>
<evidence type="ECO:0000256" key="4">
    <source>
        <dbReference type="ARBA" id="ARBA00022989"/>
    </source>
</evidence>
<comment type="similarity">
    <text evidence="2">Belongs to the EVA1 family.</text>
</comment>
<feature type="domain" description="SUEL-type lectin" evidence="8">
    <location>
        <begin position="65"/>
        <end position="207"/>
    </location>
</feature>
<dbReference type="PANTHER" id="PTHR46780">
    <property type="entry name" value="PROTEIN EVA-1"/>
    <property type="match status" value="1"/>
</dbReference>
<accession>A0A0L0C105</accession>
<evidence type="ECO:0000313" key="10">
    <source>
        <dbReference type="Proteomes" id="UP000037069"/>
    </source>
</evidence>
<comment type="caution">
    <text evidence="9">The sequence shown here is derived from an EMBL/GenBank/DDBJ whole genome shotgun (WGS) entry which is preliminary data.</text>
</comment>
<evidence type="ECO:0000256" key="3">
    <source>
        <dbReference type="ARBA" id="ARBA00022692"/>
    </source>
</evidence>
<dbReference type="AlphaFoldDB" id="A0A0L0C105"/>
<keyword evidence="5 7" id="KW-0472">Membrane</keyword>
<evidence type="ECO:0000256" key="1">
    <source>
        <dbReference type="ARBA" id="ARBA00004167"/>
    </source>
</evidence>
<feature type="domain" description="SUEL-type lectin" evidence="8">
    <location>
        <begin position="216"/>
        <end position="313"/>
    </location>
</feature>
<proteinExistence type="inferred from homology"/>
<dbReference type="Pfam" id="PF14851">
    <property type="entry name" value="FAM176"/>
    <property type="match status" value="1"/>
</dbReference>
<feature type="region of interest" description="Disordered" evidence="6">
    <location>
        <begin position="468"/>
        <end position="487"/>
    </location>
</feature>
<sequence length="854" mass="93847">MATKYHPGKTVQHLLHHNWHHMLSVWLTFWIFFICTLNPVLPEVIYRVDPLALLAATLRTYQRAGCDSEQLSLSCPRGTSISIELAQYGRAGDLTDHSLCPPISPEDLTTTGSSSSGGISSSNTDGSSVGIIGSSGSTDVIHSGTQIEVKPPELCTVSGLQYTLLQTVVDACQKKRHCKFSANSKPLAIGDPCAGIRKFVEIAYKCRPYEFRSKVACENDKMPLECNPYSRIAIYSASFGYIERESVQCPHNNSQNAPDTNAKQTCLVSYATETVMQICHGRRRCSITADAGTFGRPCKNDIPMHLKVVYTCIPRKVLKDRYETAPEPDEPQQTELDLDQDELYDEDQFYKEGEAIPPAPKLQGAIPNSGFPYDFNMRSSEPTTTLMPSILSRNDNSLEDDHNDSDNDDEYKYNNDKVNVNHDDEDNDDRIDNDDVESSLFNKINTIHNLSKIFFNNELESPETTTIFSSTKTSSSENYQTDVGNGSDDDELAISPHYIYRKRCQMVDDWGTIGLNCTDDDIIKERVVVIGFLVNWMKTFIHIKKNQEQFYLYLIISVAVGMLLCLTLVIGRLTLQRRRSCRKNSLSSCSNNEKNSSDKMGSTGGIGGGAGDNNKFQHEPTARETQLSGSFADDISDIDADIDLTSPMPVPSLSTRNETYMTYAPIPNCTYGSLGDHSSTNYGTATTMLMPSTSQHNSLMMPAGHNSNNNSGKPKGCPTVVGSRQTTPPPPGSLYTSMGVCSPSVSGTMTMGPHILTPSILNTASNQNMGGPSYLSGTIMVPGHHHSHTGTLRRQLIPTSMGMMNTPQSSLVGGNTGTHSMVGVPTSSSVYYDTTIPRHLNRGVSADNTQYFYG</sequence>
<dbReference type="EMBL" id="JRES01001059">
    <property type="protein sequence ID" value="KNC25942.1"/>
    <property type="molecule type" value="Genomic_DNA"/>
</dbReference>
<dbReference type="OMA" id="CKTDVRM"/>
<dbReference type="Gene3D" id="2.60.120.740">
    <property type="match status" value="2"/>
</dbReference>
<protein>
    <recommendedName>
        <fullName evidence="8">SUEL-type lectin domain-containing protein</fullName>
    </recommendedName>
</protein>
<dbReference type="GO" id="GO:0030246">
    <property type="term" value="F:carbohydrate binding"/>
    <property type="evidence" value="ECO:0007669"/>
    <property type="project" value="InterPro"/>
</dbReference>
<dbReference type="GO" id="GO:0016020">
    <property type="term" value="C:membrane"/>
    <property type="evidence" value="ECO:0007669"/>
    <property type="project" value="UniProtKB-SubCell"/>
</dbReference>
<feature type="transmembrane region" description="Helical" evidence="7">
    <location>
        <begin position="550"/>
        <end position="575"/>
    </location>
</feature>
<feature type="region of interest" description="Disordered" evidence="6">
    <location>
        <begin position="322"/>
        <end position="341"/>
    </location>
</feature>
<organism evidence="9 10">
    <name type="scientific">Lucilia cuprina</name>
    <name type="common">Green bottle fly</name>
    <name type="synonym">Australian sheep blowfly</name>
    <dbReference type="NCBI Taxonomy" id="7375"/>
    <lineage>
        <taxon>Eukaryota</taxon>
        <taxon>Metazoa</taxon>
        <taxon>Ecdysozoa</taxon>
        <taxon>Arthropoda</taxon>
        <taxon>Hexapoda</taxon>
        <taxon>Insecta</taxon>
        <taxon>Pterygota</taxon>
        <taxon>Neoptera</taxon>
        <taxon>Endopterygota</taxon>
        <taxon>Diptera</taxon>
        <taxon>Brachycera</taxon>
        <taxon>Muscomorpha</taxon>
        <taxon>Oestroidea</taxon>
        <taxon>Calliphoridae</taxon>
        <taxon>Luciliinae</taxon>
        <taxon>Lucilia</taxon>
    </lineage>
</organism>
<feature type="compositionally biased region" description="Acidic residues" evidence="6">
    <location>
        <begin position="397"/>
        <end position="409"/>
    </location>
</feature>
<keyword evidence="10" id="KW-1185">Reference proteome</keyword>
<feature type="compositionally biased region" description="Polar residues" evidence="6">
    <location>
        <begin position="585"/>
        <end position="600"/>
    </location>
</feature>
<evidence type="ECO:0000256" key="6">
    <source>
        <dbReference type="SAM" id="MobiDB-lite"/>
    </source>
</evidence>
<name>A0A0L0C105_LUCCU</name>
<feature type="compositionally biased region" description="Basic and acidic residues" evidence="6">
    <location>
        <begin position="410"/>
        <end position="422"/>
    </location>
</feature>
<dbReference type="InterPro" id="IPR043159">
    <property type="entry name" value="Lectin_gal-bd_sf"/>
</dbReference>
<evidence type="ECO:0000256" key="7">
    <source>
        <dbReference type="SAM" id="Phobius"/>
    </source>
</evidence>
<feature type="region of interest" description="Disordered" evidence="6">
    <location>
        <begin position="105"/>
        <end position="126"/>
    </location>
</feature>
<reference evidence="9 10" key="1">
    <citation type="journal article" date="2015" name="Nat. Commun.">
        <title>Lucilia cuprina genome unlocks parasitic fly biology to underpin future interventions.</title>
        <authorList>
            <person name="Anstead C.A."/>
            <person name="Korhonen P.K."/>
            <person name="Young N.D."/>
            <person name="Hall R.S."/>
            <person name="Jex A.R."/>
            <person name="Murali S.C."/>
            <person name="Hughes D.S."/>
            <person name="Lee S.F."/>
            <person name="Perry T."/>
            <person name="Stroehlein A.J."/>
            <person name="Ansell B.R."/>
            <person name="Breugelmans B."/>
            <person name="Hofmann A."/>
            <person name="Qu J."/>
            <person name="Dugan S."/>
            <person name="Lee S.L."/>
            <person name="Chao H."/>
            <person name="Dinh H."/>
            <person name="Han Y."/>
            <person name="Doddapaneni H.V."/>
            <person name="Worley K.C."/>
            <person name="Muzny D.M."/>
            <person name="Ioannidis P."/>
            <person name="Waterhouse R.M."/>
            <person name="Zdobnov E.M."/>
            <person name="James P.J."/>
            <person name="Bagnall N.H."/>
            <person name="Kotze A.C."/>
            <person name="Gibbs R.A."/>
            <person name="Richards S."/>
            <person name="Batterham P."/>
            <person name="Gasser R.B."/>
        </authorList>
    </citation>
    <scope>NUCLEOTIDE SEQUENCE [LARGE SCALE GENOMIC DNA]</scope>
    <source>
        <strain evidence="9 10">LS</strain>
        <tissue evidence="9">Full body</tissue>
    </source>
</reference>